<dbReference type="Gene3D" id="3.20.20.70">
    <property type="entry name" value="Aldolase class I"/>
    <property type="match status" value="1"/>
</dbReference>
<dbReference type="GO" id="GO:0046872">
    <property type="term" value="F:metal ion binding"/>
    <property type="evidence" value="ECO:0007669"/>
    <property type="project" value="UniProtKB-KW"/>
</dbReference>
<dbReference type="NCBIfam" id="NF038283">
    <property type="entry name" value="viperin_w_prok"/>
    <property type="match status" value="1"/>
</dbReference>
<keyword evidence="4" id="KW-0479">Metal-binding</keyword>
<protein>
    <recommendedName>
        <fullName evidence="9">Radical SAM core domain-containing protein</fullName>
    </recommendedName>
</protein>
<keyword evidence="5" id="KW-0408">Iron</keyword>
<evidence type="ECO:0000256" key="8">
    <source>
        <dbReference type="SAM" id="SignalP"/>
    </source>
</evidence>
<dbReference type="EMBL" id="JADGJD010000315">
    <property type="protein sequence ID" value="KAJ3052210.1"/>
    <property type="molecule type" value="Genomic_DNA"/>
</dbReference>
<dbReference type="GO" id="GO:0051539">
    <property type="term" value="F:4 iron, 4 sulfur cluster binding"/>
    <property type="evidence" value="ECO:0007669"/>
    <property type="project" value="UniProtKB-KW"/>
</dbReference>
<dbReference type="InterPro" id="IPR051196">
    <property type="entry name" value="RSAD2/Viperin_antiviral"/>
</dbReference>
<evidence type="ECO:0000256" key="3">
    <source>
        <dbReference type="ARBA" id="ARBA00022691"/>
    </source>
</evidence>
<dbReference type="Proteomes" id="UP001212841">
    <property type="component" value="Unassembled WGS sequence"/>
</dbReference>
<evidence type="ECO:0000256" key="7">
    <source>
        <dbReference type="ARBA" id="ARBA00023118"/>
    </source>
</evidence>
<accession>A0AAD5X211</accession>
<keyword evidence="6" id="KW-0411">Iron-sulfur</keyword>
<dbReference type="PANTHER" id="PTHR21339:SF0">
    <property type="entry name" value="S-ADENOSYLMETHIONINE-DEPENDENT NUCLEOTIDE DEHYDRATASE RSAD2"/>
    <property type="match status" value="1"/>
</dbReference>
<feature type="signal peptide" evidence="8">
    <location>
        <begin position="1"/>
        <end position="17"/>
    </location>
</feature>
<dbReference type="CDD" id="cd01335">
    <property type="entry name" value="Radical_SAM"/>
    <property type="match status" value="1"/>
</dbReference>
<feature type="chain" id="PRO_5042150221" description="Radical SAM core domain-containing protein" evidence="8">
    <location>
        <begin position="18"/>
        <end position="333"/>
    </location>
</feature>
<dbReference type="AlphaFoldDB" id="A0AAD5X211"/>
<comment type="cofactor">
    <cofactor evidence="1">
        <name>[4Fe-4S] cluster</name>
        <dbReference type="ChEBI" id="CHEBI:49883"/>
    </cofactor>
</comment>
<dbReference type="PROSITE" id="PS51918">
    <property type="entry name" value="RADICAL_SAM"/>
    <property type="match status" value="1"/>
</dbReference>
<dbReference type="InterPro" id="IPR007197">
    <property type="entry name" value="rSAM"/>
</dbReference>
<dbReference type="GO" id="GO:0003824">
    <property type="term" value="F:catalytic activity"/>
    <property type="evidence" value="ECO:0007669"/>
    <property type="project" value="InterPro"/>
</dbReference>
<evidence type="ECO:0000259" key="9">
    <source>
        <dbReference type="PROSITE" id="PS51918"/>
    </source>
</evidence>
<name>A0AAD5X211_9FUNG</name>
<proteinExistence type="predicted"/>
<evidence type="ECO:0000256" key="1">
    <source>
        <dbReference type="ARBA" id="ARBA00001966"/>
    </source>
</evidence>
<dbReference type="InterPro" id="IPR013785">
    <property type="entry name" value="Aldolase_TIM"/>
</dbReference>
<dbReference type="SFLD" id="SFLDS00029">
    <property type="entry name" value="Radical_SAM"/>
    <property type="match status" value="1"/>
</dbReference>
<comment type="caution">
    <text evidence="10">The sequence shown here is derived from an EMBL/GenBank/DDBJ whole genome shotgun (WGS) entry which is preliminary data.</text>
</comment>
<keyword evidence="3" id="KW-0949">S-adenosyl-L-methionine</keyword>
<evidence type="ECO:0000256" key="4">
    <source>
        <dbReference type="ARBA" id="ARBA00022723"/>
    </source>
</evidence>
<evidence type="ECO:0000313" key="10">
    <source>
        <dbReference type="EMBL" id="KAJ3052210.1"/>
    </source>
</evidence>
<dbReference type="SFLD" id="SFLDG01067">
    <property type="entry name" value="SPASM/twitch_domain_containing"/>
    <property type="match status" value="1"/>
</dbReference>
<sequence>MLGLVSVLVLLVYKTKARKAQYLPTVKSPSVINSENNTPPIPVSVNYHFTRKCNFACGFCFHTAKTIFMLPMDEAKRGLQLLKDAGTLKVNFAGGEPFLHKEYLGELLDYCKTDLGFESVSIVSNGSMITRPFLLKHGTNIDILAVSCDSFNPETNQKIGRLSGNPLPKLKKIAAWCKEFGIKFKINTVVNRYNVNEDMNHQITTLAPFRWKCFQVLLDESENAGSTEQSRDVHPFLISRTEYDAFIARHQQQPSLVPEPNDLMRSSYLILDEYMRFLSKEGEYKVSPSILDVSVEAALDGMVWRREEFVERGGIYEWSREVVDGRKSEKLDW</sequence>
<organism evidence="10 11">
    <name type="scientific">Rhizophlyctis rosea</name>
    <dbReference type="NCBI Taxonomy" id="64517"/>
    <lineage>
        <taxon>Eukaryota</taxon>
        <taxon>Fungi</taxon>
        <taxon>Fungi incertae sedis</taxon>
        <taxon>Chytridiomycota</taxon>
        <taxon>Chytridiomycota incertae sedis</taxon>
        <taxon>Chytridiomycetes</taxon>
        <taxon>Rhizophlyctidales</taxon>
        <taxon>Rhizophlyctidaceae</taxon>
        <taxon>Rhizophlyctis</taxon>
    </lineage>
</organism>
<dbReference type="SMART" id="SM00729">
    <property type="entry name" value="Elp3"/>
    <property type="match status" value="1"/>
</dbReference>
<feature type="domain" description="Radical SAM core" evidence="9">
    <location>
        <begin position="37"/>
        <end position="256"/>
    </location>
</feature>
<reference evidence="10" key="1">
    <citation type="submission" date="2020-05" db="EMBL/GenBank/DDBJ databases">
        <title>Phylogenomic resolution of chytrid fungi.</title>
        <authorList>
            <person name="Stajich J.E."/>
            <person name="Amses K."/>
            <person name="Simmons R."/>
            <person name="Seto K."/>
            <person name="Myers J."/>
            <person name="Bonds A."/>
            <person name="Quandt C.A."/>
            <person name="Barry K."/>
            <person name="Liu P."/>
            <person name="Grigoriev I."/>
            <person name="Longcore J.E."/>
            <person name="James T.Y."/>
        </authorList>
    </citation>
    <scope>NUCLEOTIDE SEQUENCE</scope>
    <source>
        <strain evidence="10">JEL0318</strain>
    </source>
</reference>
<keyword evidence="11" id="KW-1185">Reference proteome</keyword>
<evidence type="ECO:0000256" key="5">
    <source>
        <dbReference type="ARBA" id="ARBA00023004"/>
    </source>
</evidence>
<dbReference type="SUPFAM" id="SSF102114">
    <property type="entry name" value="Radical SAM enzymes"/>
    <property type="match status" value="1"/>
</dbReference>
<evidence type="ECO:0000256" key="2">
    <source>
        <dbReference type="ARBA" id="ARBA00022485"/>
    </source>
</evidence>
<keyword evidence="8" id="KW-0732">Signal</keyword>
<dbReference type="PANTHER" id="PTHR21339">
    <property type="entry name" value="RADICAL S-ADENOSYL METHIONINE DOMAIN-CONTAINING PROTEIN 2"/>
    <property type="match status" value="1"/>
</dbReference>
<dbReference type="InterPro" id="IPR058240">
    <property type="entry name" value="rSAM_sf"/>
</dbReference>
<keyword evidence="7" id="KW-0051">Antiviral defense</keyword>
<keyword evidence="2" id="KW-0004">4Fe-4S</keyword>
<dbReference type="SFLD" id="SFLDG01088">
    <property type="entry name" value="antiviral_proteins"/>
    <property type="match status" value="1"/>
</dbReference>
<evidence type="ECO:0000256" key="6">
    <source>
        <dbReference type="ARBA" id="ARBA00023014"/>
    </source>
</evidence>
<dbReference type="Pfam" id="PF04055">
    <property type="entry name" value="Radical_SAM"/>
    <property type="match status" value="1"/>
</dbReference>
<gene>
    <name evidence="10" type="ORF">HK097_006706</name>
</gene>
<evidence type="ECO:0000313" key="11">
    <source>
        <dbReference type="Proteomes" id="UP001212841"/>
    </source>
</evidence>
<dbReference type="GO" id="GO:0051607">
    <property type="term" value="P:defense response to virus"/>
    <property type="evidence" value="ECO:0007669"/>
    <property type="project" value="UniProtKB-KW"/>
</dbReference>
<dbReference type="InterPro" id="IPR006638">
    <property type="entry name" value="Elp3/MiaA/NifB-like_rSAM"/>
</dbReference>
<dbReference type="SFLD" id="SFLDF00318">
    <property type="entry name" value="Viperin"/>
    <property type="match status" value="1"/>
</dbReference>